<gene>
    <name evidence="1" type="ORF">GGQ87_002687</name>
</gene>
<dbReference type="Proteomes" id="UP000587415">
    <property type="component" value="Unassembled WGS sequence"/>
</dbReference>
<protein>
    <submittedName>
        <fullName evidence="1">Uncharacterized protein</fullName>
    </submittedName>
</protein>
<evidence type="ECO:0000313" key="1">
    <source>
        <dbReference type="EMBL" id="NJC42392.1"/>
    </source>
</evidence>
<keyword evidence="2" id="KW-1185">Reference proteome</keyword>
<dbReference type="AlphaFoldDB" id="A0A7X5YMK0"/>
<evidence type="ECO:0000313" key="2">
    <source>
        <dbReference type="Proteomes" id="UP000587415"/>
    </source>
</evidence>
<proteinExistence type="predicted"/>
<dbReference type="RefSeq" id="WP_168048571.1">
    <property type="nucleotide sequence ID" value="NZ_JAATJM010000002.1"/>
</dbReference>
<comment type="caution">
    <text evidence="1">The sequence shown here is derived from an EMBL/GenBank/DDBJ whole genome shotgun (WGS) entry which is preliminary data.</text>
</comment>
<organism evidence="1 2">
    <name type="scientific">Brevundimonas alba</name>
    <dbReference type="NCBI Taxonomy" id="74314"/>
    <lineage>
        <taxon>Bacteria</taxon>
        <taxon>Pseudomonadati</taxon>
        <taxon>Pseudomonadota</taxon>
        <taxon>Alphaproteobacteria</taxon>
        <taxon>Caulobacterales</taxon>
        <taxon>Caulobacteraceae</taxon>
        <taxon>Brevundimonas</taxon>
    </lineage>
</organism>
<name>A0A7X5YMK0_9CAUL</name>
<reference evidence="1 2" key="1">
    <citation type="submission" date="2020-03" db="EMBL/GenBank/DDBJ databases">
        <title>Genomic Encyclopedia of Type Strains, Phase IV (KMG-IV): sequencing the most valuable type-strain genomes for metagenomic binning, comparative biology and taxonomic classification.</title>
        <authorList>
            <person name="Goeker M."/>
        </authorList>
    </citation>
    <scope>NUCLEOTIDE SEQUENCE [LARGE SCALE GENOMIC DNA]</scope>
    <source>
        <strain evidence="1 2">DSM 4736</strain>
    </source>
</reference>
<dbReference type="EMBL" id="JAATJM010000002">
    <property type="protein sequence ID" value="NJC42392.1"/>
    <property type="molecule type" value="Genomic_DNA"/>
</dbReference>
<accession>A0A7X5YMK0</accession>
<sequence length="192" mass="21129">MTQPHIPPPHTRRSAETWEAARRDYVAGTSAAAVAERYGLAVRTVRRRALTENWIREDVPALCDRLRDRLRADLGDGPERNFIENHNGEDMYELLFVPSAAALGDFAFRRAAETAAVGGPAEAAAWLRVARLAGQVGDRHDVGRDPFTPADRIRARMAATPSGDDEAVDEEPDLADVADLADEFDGHFDPSR</sequence>